<feature type="domain" description="Helix-hairpin-helix DNA-binding motif class 1" evidence="2">
    <location>
        <begin position="56"/>
        <end position="75"/>
    </location>
</feature>
<reference evidence="4" key="1">
    <citation type="submission" date="2018-02" db="EMBL/GenBank/DDBJ databases">
        <title>Phenotypic and genomic properties of facultatively anaerobic sulfur-reducing natronoarchaea from hypersaline soda lakes.</title>
        <authorList>
            <person name="Sorokin D.Y."/>
            <person name="Kublanov I.V."/>
            <person name="Roman P."/>
            <person name="Sinninghe Damste J.S."/>
            <person name="Golyshin P.N."/>
            <person name="Rojo D."/>
            <person name="Ciordia S."/>
            <person name="Mena M.D.C."/>
            <person name="Ferrer M."/>
            <person name="Messina E."/>
            <person name="Smedile F."/>
            <person name="La Spada G."/>
            <person name="La Cono V."/>
            <person name="Yakimov M.M."/>
        </authorList>
    </citation>
    <scope>NUCLEOTIDE SEQUENCE [LARGE SCALE GENOMIC DNA]</scope>
    <source>
        <strain evidence="4">AArc-Mg</strain>
    </source>
</reference>
<dbReference type="GO" id="GO:0003677">
    <property type="term" value="F:DNA binding"/>
    <property type="evidence" value="ECO:0007669"/>
    <property type="project" value="InterPro"/>
</dbReference>
<evidence type="ECO:0000259" key="2">
    <source>
        <dbReference type="SMART" id="SM00278"/>
    </source>
</evidence>
<dbReference type="Pfam" id="PF14520">
    <property type="entry name" value="HHH_5"/>
    <property type="match status" value="1"/>
</dbReference>
<feature type="compositionally biased region" description="Basic and acidic residues" evidence="1">
    <location>
        <begin position="126"/>
        <end position="137"/>
    </location>
</feature>
<dbReference type="KEGG" id="nag:AArcMg_0686"/>
<feature type="compositionally biased region" description="Basic and acidic residues" evidence="1">
    <location>
        <begin position="980"/>
        <end position="990"/>
    </location>
</feature>
<dbReference type="InterPro" id="IPR003583">
    <property type="entry name" value="Hlx-hairpin-Hlx_DNA-bd_motif"/>
</dbReference>
<feature type="domain" description="Helix-hairpin-helix DNA-binding motif class 1" evidence="2">
    <location>
        <begin position="24"/>
        <end position="43"/>
    </location>
</feature>
<protein>
    <recommendedName>
        <fullName evidence="2">Helix-hairpin-helix DNA-binding motif class 1 domain-containing protein</fullName>
    </recommendedName>
</protein>
<gene>
    <name evidence="3" type="ORF">AArcMg_0686</name>
</gene>
<feature type="region of interest" description="Disordered" evidence="1">
    <location>
        <begin position="209"/>
        <end position="344"/>
    </location>
</feature>
<feature type="region of interest" description="Disordered" evidence="1">
    <location>
        <begin position="813"/>
        <end position="837"/>
    </location>
</feature>
<proteinExistence type="predicted"/>
<feature type="region of interest" description="Disordered" evidence="1">
    <location>
        <begin position="70"/>
        <end position="94"/>
    </location>
</feature>
<feature type="compositionally biased region" description="Low complexity" evidence="1">
    <location>
        <begin position="706"/>
        <end position="715"/>
    </location>
</feature>
<accession>A0A346PMG3</accession>
<dbReference type="Proteomes" id="UP000258613">
    <property type="component" value="Chromosome"/>
</dbReference>
<evidence type="ECO:0000256" key="1">
    <source>
        <dbReference type="SAM" id="MobiDB-lite"/>
    </source>
</evidence>
<feature type="compositionally biased region" description="Low complexity" evidence="1">
    <location>
        <begin position="227"/>
        <end position="238"/>
    </location>
</feature>
<dbReference type="GeneID" id="37641170"/>
<sequence length="1124" mass="121159">MFGNNHGDASIEDLKFEGATGAPPDFSAFEGVGESTAQNLRSEFDSPVELQDASLDDLTSVRGIGESRARTIKSRVGGDLHDRSPGGSVEAGGLMDAMDDTREAAAQIVQDAADSFEQVVELGEQVGDRRERRRDLDGTVPFAGADEETVRDVAQVADVFSTGTQDPYDPDAEPPNLPFDEQDRELAAEVKVAAWDVLQEQHGYDFEEAREVTSASPGDVDPGIVADLLNGNGNTDNGSSERTAPTLVDDRAQQDTLDVGESAARTARRDDRDSSVAGSGEFEDTRSIGSDPGGITSQTTLQPAEEQVGDGQIDLTGEAATVESGGEWQNGDGDGNGGEVEADIPNDVSNLERRAFLEGLDDVIEPGETELFEPSLRQIEVAGESGVVAGPSREDAIVVHESGGEVRTRGDYADENVVEFTSVVETEYGDKIALDSPYEAKEDIKSLDWEETHREWDPSRNAWLVDAEAAPSVADELRREGWSIAVPAMSNVTSRVADVTQVQLVDTENRYSSGEDRVFVEDETQNVAETAVRWAENRDVLGERVDDDLIDAVKTGELSEEDAAVVEAALREYAIDQQDRADAGEHSIMGGPDSAKDWAEWAREAADDIDVTGDDAELVRNVRELREAEREPIPATERDPSVDLMRRASSADVSLAPDEALGGVGTESIVGQTGPNWEAADAPPEDELDELAGRDMERIRREEAAEAAGSLDTGTGSDGGAPSVAEFTLTAEAAGAALQAARHAERRSEDLDRETLRAVRGNVADARDDGGTVLLTDEQADALSDAVADFGVELSPAQRPDGLDELEDIAFGIDTDDGTPSTGSETGTDTGPGPSREKIEFGGIDDAREFREQYGEVLHQDDVPQSKTVTVRADADDAVLDRGREDALISHADETEGTYGMERLTGSERDSLEKQHDTWDWQQYGFEAMRAKAALAAQGVTGSDWLDYYEPGEDWSSSLDKLDESKQSAARGGGQTAVEGMRHDSREEEMTRGDIARVIDKARGRQEQHAIEGAKEGYDEAIEALRDVHGWSEAEISKLRGLVESADTTYTRADVVEIEKFERSQTSGRMVPTPPNQARVPPGKRSPTTGRFVPPAEQREDPGIARNRETGKFVPEDRGSGGGR</sequence>
<dbReference type="SMART" id="SM00278">
    <property type="entry name" value="HhH1"/>
    <property type="match status" value="2"/>
</dbReference>
<dbReference type="RefSeq" id="WP_117367468.1">
    <property type="nucleotide sequence ID" value="NZ_CP027033.1"/>
</dbReference>
<dbReference type="EMBL" id="CP027033">
    <property type="protein sequence ID" value="AXR80708.1"/>
    <property type="molecule type" value="Genomic_DNA"/>
</dbReference>
<dbReference type="InterPro" id="IPR010994">
    <property type="entry name" value="RuvA_2-like"/>
</dbReference>
<dbReference type="SUPFAM" id="SSF47781">
    <property type="entry name" value="RuvA domain 2-like"/>
    <property type="match status" value="1"/>
</dbReference>
<keyword evidence="4" id="KW-1185">Reference proteome</keyword>
<feature type="region of interest" description="Disordered" evidence="1">
    <location>
        <begin position="124"/>
        <end position="146"/>
    </location>
</feature>
<dbReference type="GO" id="GO:0006281">
    <property type="term" value="P:DNA repair"/>
    <property type="evidence" value="ECO:0007669"/>
    <property type="project" value="InterPro"/>
</dbReference>
<feature type="compositionally biased region" description="Polar residues" evidence="1">
    <location>
        <begin position="818"/>
        <end position="829"/>
    </location>
</feature>
<feature type="region of interest" description="Disordered" evidence="1">
    <location>
        <begin position="1"/>
        <end position="30"/>
    </location>
</feature>
<dbReference type="OrthoDB" id="372363at2157"/>
<feature type="region of interest" description="Disordered" evidence="1">
    <location>
        <begin position="702"/>
        <end position="723"/>
    </location>
</feature>
<feature type="region of interest" description="Disordered" evidence="1">
    <location>
        <begin position="1062"/>
        <end position="1124"/>
    </location>
</feature>
<feature type="region of interest" description="Disordered" evidence="1">
    <location>
        <begin position="958"/>
        <end position="990"/>
    </location>
</feature>
<name>A0A346PMG3_9EURY</name>
<dbReference type="Gene3D" id="1.10.150.20">
    <property type="entry name" value="5' to 3' exonuclease, C-terminal subdomain"/>
    <property type="match status" value="1"/>
</dbReference>
<dbReference type="AlphaFoldDB" id="A0A346PMG3"/>
<feature type="compositionally biased region" description="Basic and acidic residues" evidence="1">
    <location>
        <begin position="1097"/>
        <end position="1124"/>
    </location>
</feature>
<evidence type="ECO:0000313" key="3">
    <source>
        <dbReference type="EMBL" id="AXR80708.1"/>
    </source>
</evidence>
<feature type="region of interest" description="Disordered" evidence="1">
    <location>
        <begin position="658"/>
        <end position="685"/>
    </location>
</feature>
<evidence type="ECO:0000313" key="4">
    <source>
        <dbReference type="Proteomes" id="UP000258613"/>
    </source>
</evidence>
<organism evidence="3 4">
    <name type="scientific">Natrarchaeobaculum sulfurireducens</name>
    <dbReference type="NCBI Taxonomy" id="2044521"/>
    <lineage>
        <taxon>Archaea</taxon>
        <taxon>Methanobacteriati</taxon>
        <taxon>Methanobacteriota</taxon>
        <taxon>Stenosarchaea group</taxon>
        <taxon>Halobacteria</taxon>
        <taxon>Halobacteriales</taxon>
        <taxon>Natrialbaceae</taxon>
        <taxon>Natrarchaeobaculum</taxon>
    </lineage>
</organism>